<name>A0A317JTY8_9ACTN</name>
<dbReference type="Proteomes" id="UP000245683">
    <property type="component" value="Unassembled WGS sequence"/>
</dbReference>
<accession>A0A317JTY8</accession>
<dbReference type="AlphaFoldDB" id="A0A317JTY8"/>
<comment type="caution">
    <text evidence="1">The sequence shown here is derived from an EMBL/GenBank/DDBJ whole genome shotgun (WGS) entry which is preliminary data.</text>
</comment>
<evidence type="ECO:0000313" key="1">
    <source>
        <dbReference type="EMBL" id="PWU44179.1"/>
    </source>
</evidence>
<keyword evidence="2" id="KW-1185">Reference proteome</keyword>
<sequence>MNRSLPRVVHAEDLAGYTAVQLMHVMKAFMAILALPQSAAEHVDALVVPTGQGEEWRLTHAIRRWETNPDISYLLVANGNPAEETYHQITLPYVRRLGLRRLDGVHLQTEPAPNTGLQGAWIANQVEALGITSLALVVSPYHLPRVYLTVLKALSRSGIRVPLIPDPVPVSPDTPAPETQATAYDLLPGEAERILTYMAKDWVATLEELQRYLQWLWSDHKQLLSGARA</sequence>
<organism evidence="1 2">
    <name type="scientific">Micromonospora globispora</name>
    <dbReference type="NCBI Taxonomy" id="1450148"/>
    <lineage>
        <taxon>Bacteria</taxon>
        <taxon>Bacillati</taxon>
        <taxon>Actinomycetota</taxon>
        <taxon>Actinomycetes</taxon>
        <taxon>Micromonosporales</taxon>
        <taxon>Micromonosporaceae</taxon>
        <taxon>Micromonospora</taxon>
    </lineage>
</organism>
<dbReference type="OrthoDB" id="3401586at2"/>
<evidence type="ECO:0000313" key="2">
    <source>
        <dbReference type="Proteomes" id="UP000245683"/>
    </source>
</evidence>
<evidence type="ECO:0008006" key="3">
    <source>
        <dbReference type="Google" id="ProtNLM"/>
    </source>
</evidence>
<gene>
    <name evidence="1" type="ORF">DLJ46_27390</name>
</gene>
<proteinExistence type="predicted"/>
<protein>
    <recommendedName>
        <fullName evidence="3">DUF218 domain-containing protein</fullName>
    </recommendedName>
</protein>
<dbReference type="EMBL" id="QGSV01000352">
    <property type="protein sequence ID" value="PWU44179.1"/>
    <property type="molecule type" value="Genomic_DNA"/>
</dbReference>
<reference evidence="2" key="1">
    <citation type="submission" date="2018-05" db="EMBL/GenBank/DDBJ databases">
        <title>Micromonospora globispora sp. nov. and Micromonospora rugosa sp. nov., isolated from marine sediment.</title>
        <authorList>
            <person name="Carro L."/>
            <person name="Aysel V."/>
            <person name="Cetin D."/>
            <person name="Igual J.M."/>
            <person name="Klenk H.-P."/>
            <person name="Trujillo M.E."/>
            <person name="Sahin N."/>
        </authorList>
    </citation>
    <scope>NUCLEOTIDE SEQUENCE [LARGE SCALE GENOMIC DNA]</scope>
    <source>
        <strain evidence="2">S2904</strain>
    </source>
</reference>